<dbReference type="InterPro" id="IPR009057">
    <property type="entry name" value="Homeodomain-like_sf"/>
</dbReference>
<name>A0A085V8K0_PSESX</name>
<dbReference type="InterPro" id="IPR036397">
    <property type="entry name" value="RNaseH_sf"/>
</dbReference>
<keyword evidence="2" id="KW-0540">Nuclease</keyword>
<keyword evidence="2" id="KW-0255">Endonuclease</keyword>
<dbReference type="SUPFAM" id="SSF53098">
    <property type="entry name" value="Ribonuclease H-like"/>
    <property type="match status" value="1"/>
</dbReference>
<dbReference type="Pfam" id="PF13358">
    <property type="entry name" value="DDE_3"/>
    <property type="match status" value="1"/>
</dbReference>
<dbReference type="GO" id="GO:0003676">
    <property type="term" value="F:nucleic acid binding"/>
    <property type="evidence" value="ECO:0007669"/>
    <property type="project" value="InterPro"/>
</dbReference>
<evidence type="ECO:0000313" key="2">
    <source>
        <dbReference type="EMBL" id="KFE51763.1"/>
    </source>
</evidence>
<proteinExistence type="predicted"/>
<dbReference type="RefSeq" id="WP_047574716.1">
    <property type="nucleotide sequence ID" value="NZ_JPQT01000101.1"/>
</dbReference>
<dbReference type="Gene3D" id="3.30.420.10">
    <property type="entry name" value="Ribonuclease H-like superfamily/Ribonuclease H"/>
    <property type="match status" value="1"/>
</dbReference>
<dbReference type="EMBL" id="JPQT01000101">
    <property type="protein sequence ID" value="KFE51763.1"/>
    <property type="molecule type" value="Genomic_DNA"/>
</dbReference>
<dbReference type="Pfam" id="PF13565">
    <property type="entry name" value="HTH_32"/>
    <property type="match status" value="1"/>
</dbReference>
<dbReference type="GO" id="GO:0004519">
    <property type="term" value="F:endonuclease activity"/>
    <property type="evidence" value="ECO:0007669"/>
    <property type="project" value="UniProtKB-KW"/>
</dbReference>
<comment type="caution">
    <text evidence="2">The sequence shown here is derived from an EMBL/GenBank/DDBJ whole genome shotgun (WGS) entry which is preliminary data.</text>
</comment>
<dbReference type="PATRIC" id="fig|317.174.peg.2325"/>
<accession>A0A085V8K0</accession>
<sequence>MNAQEIVLRPEEQAELSRRVRSATISQRDGHRARVILLAAQGCSRIEIARLTGFSLPTITCWCQRFQSLRLDGLLDKPGRGRKTSLPSEAVCRVLEQVTQPRIGEPRWSCRSMARVAGISATSVHRLWAANDLKPHLTRTFKLSSDPHFEEKFWDVIGLYLDPPDKALVLCCDEKSQVQALERTQPGVPLGIGHIRTQSHDYIRHGTVTLFTALDYLQGRLISCIERQHRHQEWLEFLKKINRETPRHLQLHLIVDNYATHKHPKVKAWLEKHKRFHMHFTPTSSSWMNMVERFFRDITVYLREGSFSSVRELESSITTFLALRNAQPTRYVWNAKGEDILNKIQRAREAMASQAGG</sequence>
<gene>
    <name evidence="2" type="ORF">IV02_11320</name>
</gene>
<evidence type="ECO:0000259" key="1">
    <source>
        <dbReference type="Pfam" id="PF13358"/>
    </source>
</evidence>
<reference evidence="2 3" key="1">
    <citation type="submission" date="2014-07" db="EMBL/GenBank/DDBJ databases">
        <title>Draft Genome Sequences of Environmental Pseudomonas syringae strains.</title>
        <authorList>
            <person name="Baltrus D.A."/>
            <person name="Berge O."/>
            <person name="Morris C."/>
        </authorList>
    </citation>
    <scope>NUCLEOTIDE SEQUENCE [LARGE SCALE GENOMIC DNA]</scope>
    <source>
        <strain evidence="2 3">CEB003</strain>
    </source>
</reference>
<organism evidence="2 3">
    <name type="scientific">Pseudomonas syringae</name>
    <dbReference type="NCBI Taxonomy" id="317"/>
    <lineage>
        <taxon>Bacteria</taxon>
        <taxon>Pseudomonadati</taxon>
        <taxon>Pseudomonadota</taxon>
        <taxon>Gammaproteobacteria</taxon>
        <taxon>Pseudomonadales</taxon>
        <taxon>Pseudomonadaceae</taxon>
        <taxon>Pseudomonas</taxon>
    </lineage>
</organism>
<dbReference type="SUPFAM" id="SSF46689">
    <property type="entry name" value="Homeodomain-like"/>
    <property type="match status" value="1"/>
</dbReference>
<dbReference type="InterPro" id="IPR012337">
    <property type="entry name" value="RNaseH-like_sf"/>
</dbReference>
<feature type="domain" description="Tc1-like transposase DDE" evidence="1">
    <location>
        <begin position="170"/>
        <end position="313"/>
    </location>
</feature>
<dbReference type="InterPro" id="IPR047655">
    <property type="entry name" value="Transpos_IS630-like"/>
</dbReference>
<dbReference type="Proteomes" id="UP000028643">
    <property type="component" value="Unassembled WGS sequence"/>
</dbReference>
<dbReference type="InterPro" id="IPR038717">
    <property type="entry name" value="Tc1-like_DDE_dom"/>
</dbReference>
<protein>
    <submittedName>
        <fullName evidence="2">Endonuclease DDE</fullName>
    </submittedName>
</protein>
<keyword evidence="2" id="KW-0378">Hydrolase</keyword>
<dbReference type="AlphaFoldDB" id="A0A085V8K0"/>
<dbReference type="NCBIfam" id="NF033545">
    <property type="entry name" value="transpos_IS630"/>
    <property type="match status" value="1"/>
</dbReference>
<evidence type="ECO:0000313" key="3">
    <source>
        <dbReference type="Proteomes" id="UP000028643"/>
    </source>
</evidence>